<keyword evidence="1" id="KW-0472">Membrane</keyword>
<keyword evidence="1" id="KW-0812">Transmembrane</keyword>
<sequence length="222" mass="23267">MTAESPENRRPLKTRSAGWAGALAAALGRARVSPDTISFASIAFAVLGAGALGMSGFGEGGVRVAWLLLGALCIQLRLLANMLDGMVAVEHGLGGPAGPIWNELPDRVADAFFLVAAGYGAVAMGQHAGDWLGWIATVLAILTAYVRELGRGLGFPADFRGPMAKPHRMFVLTVACLVSAAEPLWDWRGQTLIIALALIAAGSLITVIRRTARLAAQLRERG</sequence>
<dbReference type="Proteomes" id="UP000228945">
    <property type="component" value="Chromosome"/>
</dbReference>
<dbReference type="RefSeq" id="WP_099623540.1">
    <property type="nucleotide sequence ID" value="NZ_CP024201.1"/>
</dbReference>
<feature type="transmembrane region" description="Helical" evidence="1">
    <location>
        <begin position="131"/>
        <end position="148"/>
    </location>
</feature>
<keyword evidence="3" id="KW-1185">Reference proteome</keyword>
<evidence type="ECO:0000256" key="1">
    <source>
        <dbReference type="SAM" id="Phobius"/>
    </source>
</evidence>
<feature type="transmembrane region" description="Helical" evidence="1">
    <location>
        <begin position="64"/>
        <end position="87"/>
    </location>
</feature>
<dbReference type="AlphaFoldDB" id="A0A2D2B1Z7"/>
<gene>
    <name evidence="2" type="ORF">CSW64_18815</name>
</gene>
<organism evidence="2 3">
    <name type="scientific">Caulobacter mirabilis</name>
    <dbReference type="NCBI Taxonomy" id="69666"/>
    <lineage>
        <taxon>Bacteria</taxon>
        <taxon>Pseudomonadati</taxon>
        <taxon>Pseudomonadota</taxon>
        <taxon>Alphaproteobacteria</taxon>
        <taxon>Caulobacterales</taxon>
        <taxon>Caulobacteraceae</taxon>
        <taxon>Caulobacter</taxon>
    </lineage>
</organism>
<name>A0A2D2B1Z7_9CAUL</name>
<keyword evidence="1" id="KW-1133">Transmembrane helix</keyword>
<feature type="transmembrane region" description="Helical" evidence="1">
    <location>
        <begin position="191"/>
        <end position="212"/>
    </location>
</feature>
<feature type="transmembrane region" description="Helical" evidence="1">
    <location>
        <begin position="37"/>
        <end position="58"/>
    </location>
</feature>
<dbReference type="KEGG" id="cmb:CSW64_18815"/>
<dbReference type="InterPro" id="IPR043130">
    <property type="entry name" value="CDP-OH_PTrfase_TM_dom"/>
</dbReference>
<evidence type="ECO:0000313" key="2">
    <source>
        <dbReference type="EMBL" id="ATQ44292.1"/>
    </source>
</evidence>
<accession>A0A2D2B1Z7</accession>
<dbReference type="GO" id="GO:0016740">
    <property type="term" value="F:transferase activity"/>
    <property type="evidence" value="ECO:0007669"/>
    <property type="project" value="UniProtKB-KW"/>
</dbReference>
<dbReference type="EMBL" id="CP024201">
    <property type="protein sequence ID" value="ATQ44292.1"/>
    <property type="molecule type" value="Genomic_DNA"/>
</dbReference>
<proteinExistence type="predicted"/>
<evidence type="ECO:0000313" key="3">
    <source>
        <dbReference type="Proteomes" id="UP000228945"/>
    </source>
</evidence>
<protein>
    <submittedName>
        <fullName evidence="2">CDP-diacylglycerol--glycerol-3-phosphate 3-phosphatidyltransferase</fullName>
    </submittedName>
</protein>
<reference evidence="2 3" key="1">
    <citation type="submission" date="2017-10" db="EMBL/GenBank/DDBJ databases">
        <title>Genome sequence of Caulobacter mirabilis FWC38.</title>
        <authorList>
            <person name="Fiebig A."/>
            <person name="Crosson S."/>
        </authorList>
    </citation>
    <scope>NUCLEOTIDE SEQUENCE [LARGE SCALE GENOMIC DNA]</scope>
    <source>
        <strain evidence="2 3">FWC 38</strain>
    </source>
</reference>
<dbReference type="Gene3D" id="1.20.120.1760">
    <property type="match status" value="1"/>
</dbReference>
<dbReference type="OrthoDB" id="1034332at2"/>
<keyword evidence="2" id="KW-0808">Transferase</keyword>